<dbReference type="Gene3D" id="2.160.10.10">
    <property type="entry name" value="Hexapeptide repeat proteins"/>
    <property type="match status" value="1"/>
</dbReference>
<comment type="function">
    <text evidence="8">Acts as a component of the translation initiation factor 2B (eIF2B) complex, which catalyzes the exchange of GDP for GTP on the eukaryotic initiation factor 2 (eIF2) complex gamma subunit. Its guanine nucleotide exchange factor activity is repressed when bound to eIF2 complex phosphorylated on the alpha subunit, thereby limiting the amount of methionyl-initiator methionine tRNA available to the ribosome and consequently global translation is repressed.</text>
</comment>
<evidence type="ECO:0000256" key="4">
    <source>
        <dbReference type="ARBA" id="ARBA00022540"/>
    </source>
</evidence>
<dbReference type="CDD" id="cd04198">
    <property type="entry name" value="eIF-2B_gamma_N"/>
    <property type="match status" value="1"/>
</dbReference>
<reference evidence="12" key="2">
    <citation type="submission" date="2020-05" db="UniProtKB">
        <authorList>
            <consortium name="EnsemblMetazoa"/>
        </authorList>
    </citation>
    <scope>IDENTIFICATION</scope>
    <source>
        <strain evidence="12">FAR1</strain>
    </source>
</reference>
<keyword evidence="5" id="KW-0648">Protein biosynthesis</keyword>
<accession>A0A182Q0A2</accession>
<evidence type="ECO:0000313" key="13">
    <source>
        <dbReference type="Proteomes" id="UP000075886"/>
    </source>
</evidence>
<protein>
    <recommendedName>
        <fullName evidence="6">Translation initiation factor eIF2B subunit gamma</fullName>
    </recommendedName>
    <alternativeName>
        <fullName evidence="7">eIF2B GDP-GTP exchange factor subunit gamma</fullName>
    </alternativeName>
</protein>
<sequence>MGQQEFQAIVLAAGKGTRLPEILEGRPKCLLPIGPYPMVWYPLQLLQRHGFTEVIVIVQEAEKQEIQQRLDRLQLKLKLDYYSIPTDAECGTADAMRLVSDKIKSDLVVLSCDSVIEVNLYPLLSKFREKDASIQLLLLEGGKDQDVVMPGPKSKYKAEKDLIGYDKTTSKVLFMASASDFEETVKLSGHLLRENPEMTISSNLLDAHVYIIKKWVVEYLAVTELLSAVKGELLPHVIKKQMLSAPVVVESDGNLEYGAIKPKVDDVFQYATYTEMDTKIDKASIFNKEEKLTSHPIRCYAYFTNSSAFGLRVNNVRSFLSCNLKIFEIFPTLTGLSERELVSQTSSIKSTQITKCTVGDMTIINEKTSLNLDVIANGCTIQSKTRINNSVLMDGVMVEENVVLDNCIVGEKAVIKSGSVLKNCLIGPHFVVAANTKKENVYLSNADGFMTID</sequence>
<evidence type="ECO:0000259" key="11">
    <source>
        <dbReference type="Pfam" id="PF25087"/>
    </source>
</evidence>
<proteinExistence type="inferred from homology"/>
<dbReference type="CDD" id="cd04652">
    <property type="entry name" value="LbH_eIF2B_gamma_C"/>
    <property type="match status" value="1"/>
</dbReference>
<dbReference type="InterPro" id="IPR005835">
    <property type="entry name" value="NTP_transferase_dom"/>
</dbReference>
<dbReference type="EnsemblMetazoa" id="AFAF000508-RA">
    <property type="protein sequence ID" value="AFAF000508-PA"/>
    <property type="gene ID" value="AFAF000508"/>
</dbReference>
<dbReference type="InterPro" id="IPR029044">
    <property type="entry name" value="Nucleotide-diphossugar_trans"/>
</dbReference>
<dbReference type="Pfam" id="PF25087">
    <property type="entry name" value="GMPPB_C"/>
    <property type="match status" value="1"/>
</dbReference>
<dbReference type="PANTHER" id="PTHR45989">
    <property type="entry name" value="TRANSLATION INITIATION FACTOR EIF-2B SUBUNIT GAMMA"/>
    <property type="match status" value="1"/>
</dbReference>
<keyword evidence="3" id="KW-0963">Cytoplasm</keyword>
<dbReference type="Proteomes" id="UP000075886">
    <property type="component" value="Unassembled WGS sequence"/>
</dbReference>
<dbReference type="STRING" id="69004.A0A182Q0A2"/>
<dbReference type="GO" id="GO:0002183">
    <property type="term" value="P:cytoplasmic translational initiation"/>
    <property type="evidence" value="ECO:0007669"/>
    <property type="project" value="TreeGrafter"/>
</dbReference>
<dbReference type="GO" id="GO:0005085">
    <property type="term" value="F:guanyl-nucleotide exchange factor activity"/>
    <property type="evidence" value="ECO:0007669"/>
    <property type="project" value="TreeGrafter"/>
</dbReference>
<evidence type="ECO:0000256" key="3">
    <source>
        <dbReference type="ARBA" id="ARBA00022490"/>
    </source>
</evidence>
<evidence type="ECO:0000256" key="1">
    <source>
        <dbReference type="ARBA" id="ARBA00004514"/>
    </source>
</evidence>
<reference evidence="13" key="1">
    <citation type="submission" date="2014-01" db="EMBL/GenBank/DDBJ databases">
        <title>The Genome Sequence of Anopheles farauti FAR1 (V2).</title>
        <authorList>
            <consortium name="The Broad Institute Genomics Platform"/>
            <person name="Neafsey D.E."/>
            <person name="Besansky N."/>
            <person name="Howell P."/>
            <person name="Walton C."/>
            <person name="Young S.K."/>
            <person name="Zeng Q."/>
            <person name="Gargeya S."/>
            <person name="Fitzgerald M."/>
            <person name="Haas B."/>
            <person name="Abouelleil A."/>
            <person name="Allen A.W."/>
            <person name="Alvarado L."/>
            <person name="Arachchi H.M."/>
            <person name="Berlin A.M."/>
            <person name="Chapman S.B."/>
            <person name="Gainer-Dewar J."/>
            <person name="Goldberg J."/>
            <person name="Griggs A."/>
            <person name="Gujja S."/>
            <person name="Hansen M."/>
            <person name="Howarth C."/>
            <person name="Imamovic A."/>
            <person name="Ireland A."/>
            <person name="Larimer J."/>
            <person name="McCowan C."/>
            <person name="Murphy C."/>
            <person name="Pearson M."/>
            <person name="Poon T.W."/>
            <person name="Priest M."/>
            <person name="Roberts A."/>
            <person name="Saif S."/>
            <person name="Shea T."/>
            <person name="Sisk P."/>
            <person name="Sykes S."/>
            <person name="Wortman J."/>
            <person name="Nusbaum C."/>
            <person name="Birren B."/>
        </authorList>
    </citation>
    <scope>NUCLEOTIDE SEQUENCE [LARGE SCALE GENOMIC DNA]</scope>
    <source>
        <strain evidence="13">FAR1</strain>
    </source>
</reference>
<dbReference type="InterPro" id="IPR056729">
    <property type="entry name" value="GMPPB_C"/>
</dbReference>
<dbReference type="SUPFAM" id="SSF53448">
    <property type="entry name" value="Nucleotide-diphospho-sugar transferases"/>
    <property type="match status" value="1"/>
</dbReference>
<evidence type="ECO:0000256" key="2">
    <source>
        <dbReference type="ARBA" id="ARBA00007878"/>
    </source>
</evidence>
<evidence type="ECO:0000313" key="12">
    <source>
        <dbReference type="EnsemblMetazoa" id="AFAF000508-PA"/>
    </source>
</evidence>
<feature type="domain" description="Nucleotidyl transferase" evidence="10">
    <location>
        <begin position="8"/>
        <end position="137"/>
    </location>
</feature>
<dbReference type="InterPro" id="IPR051960">
    <property type="entry name" value="eIF2B_gamma"/>
</dbReference>
<dbReference type="Pfam" id="PF00483">
    <property type="entry name" value="NTP_transferase"/>
    <property type="match status" value="1"/>
</dbReference>
<feature type="domain" description="Mannose-1-phosphate guanyltransferase C-terminal" evidence="11">
    <location>
        <begin position="355"/>
        <end position="433"/>
    </location>
</feature>
<dbReference type="GO" id="GO:0005829">
    <property type="term" value="C:cytosol"/>
    <property type="evidence" value="ECO:0007669"/>
    <property type="project" value="UniProtKB-SubCell"/>
</dbReference>
<comment type="subunit">
    <text evidence="9">Component of the translation initiation factor 2B (eIF2B) complex which is a heterodecamer of two sets of five different subunits: alpha, beta, gamma, delta and epsilon. Subunits alpha, beta and delta comprise a regulatory subcomplex and subunits epsilon and gamma comprise a catalytic subcomplex. Within the complex, the hexameric regulatory complex resides at the center, with the two heterodimeric catalytic subcomplexes bound on opposite sides.</text>
</comment>
<comment type="similarity">
    <text evidence="2">Belongs to the eIF-2B gamma/epsilon subunits family.</text>
</comment>
<dbReference type="GO" id="GO:0003743">
    <property type="term" value="F:translation initiation factor activity"/>
    <property type="evidence" value="ECO:0007669"/>
    <property type="project" value="UniProtKB-KW"/>
</dbReference>
<name>A0A182Q0A2_9DIPT</name>
<keyword evidence="4" id="KW-0396">Initiation factor</keyword>
<dbReference type="PANTHER" id="PTHR45989:SF1">
    <property type="entry name" value="TRANSLATION INITIATION FACTOR EIF-2B SUBUNIT GAMMA"/>
    <property type="match status" value="1"/>
</dbReference>
<evidence type="ECO:0000256" key="8">
    <source>
        <dbReference type="ARBA" id="ARBA00045373"/>
    </source>
</evidence>
<evidence type="ECO:0000259" key="10">
    <source>
        <dbReference type="Pfam" id="PF00483"/>
    </source>
</evidence>
<dbReference type="VEuPathDB" id="VectorBase:AFAF000508"/>
<dbReference type="GO" id="GO:0005851">
    <property type="term" value="C:eukaryotic translation initiation factor 2B complex"/>
    <property type="evidence" value="ECO:0007669"/>
    <property type="project" value="TreeGrafter"/>
</dbReference>
<evidence type="ECO:0000256" key="5">
    <source>
        <dbReference type="ARBA" id="ARBA00022917"/>
    </source>
</evidence>
<evidence type="ECO:0000256" key="7">
    <source>
        <dbReference type="ARBA" id="ARBA00044229"/>
    </source>
</evidence>
<keyword evidence="13" id="KW-1185">Reference proteome</keyword>
<evidence type="ECO:0000256" key="9">
    <source>
        <dbReference type="ARBA" id="ARBA00046432"/>
    </source>
</evidence>
<dbReference type="AlphaFoldDB" id="A0A182Q0A2"/>
<organism evidence="12 13">
    <name type="scientific">Anopheles farauti</name>
    <dbReference type="NCBI Taxonomy" id="69004"/>
    <lineage>
        <taxon>Eukaryota</taxon>
        <taxon>Metazoa</taxon>
        <taxon>Ecdysozoa</taxon>
        <taxon>Arthropoda</taxon>
        <taxon>Hexapoda</taxon>
        <taxon>Insecta</taxon>
        <taxon>Pterygota</taxon>
        <taxon>Neoptera</taxon>
        <taxon>Endopterygota</taxon>
        <taxon>Diptera</taxon>
        <taxon>Nematocera</taxon>
        <taxon>Culicoidea</taxon>
        <taxon>Culicidae</taxon>
        <taxon>Anophelinae</taxon>
        <taxon>Anopheles</taxon>
    </lineage>
</organism>
<dbReference type="Gene3D" id="3.90.550.10">
    <property type="entry name" value="Spore Coat Polysaccharide Biosynthesis Protein SpsA, Chain A"/>
    <property type="match status" value="1"/>
</dbReference>
<comment type="subcellular location">
    <subcellularLocation>
        <location evidence="1">Cytoplasm</location>
        <location evidence="1">Cytosol</location>
    </subcellularLocation>
</comment>
<evidence type="ECO:0000256" key="6">
    <source>
        <dbReference type="ARBA" id="ARBA00044196"/>
    </source>
</evidence>
<dbReference type="EMBL" id="AXCN02001020">
    <property type="status" value="NOT_ANNOTATED_CDS"/>
    <property type="molecule type" value="Genomic_DNA"/>
</dbReference>